<dbReference type="FunCoup" id="A0A0L0HUA3">
    <property type="interactions" value="409"/>
</dbReference>
<dbReference type="InterPro" id="IPR055129">
    <property type="entry name" value="YEATS_dom"/>
</dbReference>
<keyword evidence="3" id="KW-0804">Transcription</keyword>
<dbReference type="eggNOG" id="KOG3149">
    <property type="taxonomic scope" value="Eukaryota"/>
</dbReference>
<evidence type="ECO:0000259" key="7">
    <source>
        <dbReference type="PROSITE" id="PS51037"/>
    </source>
</evidence>
<protein>
    <recommendedName>
        <fullName evidence="1">Protein AF-9 homolog</fullName>
    </recommendedName>
</protein>
<dbReference type="PROSITE" id="PS51037">
    <property type="entry name" value="YEATS"/>
    <property type="match status" value="1"/>
</dbReference>
<dbReference type="InParanoid" id="A0A0L0HUA3"/>
<keyword evidence="2" id="KW-0805">Transcription regulation</keyword>
<dbReference type="Pfam" id="PF03366">
    <property type="entry name" value="YEATS"/>
    <property type="match status" value="1"/>
</dbReference>
<evidence type="ECO:0000256" key="3">
    <source>
        <dbReference type="ARBA" id="ARBA00023163"/>
    </source>
</evidence>
<evidence type="ECO:0000256" key="1">
    <source>
        <dbReference type="ARBA" id="ARBA00022408"/>
    </source>
</evidence>
<dbReference type="InterPro" id="IPR005033">
    <property type="entry name" value="YEATS"/>
</dbReference>
<proteinExistence type="predicted"/>
<dbReference type="RefSeq" id="XP_016612493.1">
    <property type="nucleotide sequence ID" value="XM_016748516.1"/>
</dbReference>
<feature type="domain" description="YEATS" evidence="7">
    <location>
        <begin position="8"/>
        <end position="155"/>
    </location>
</feature>
<dbReference type="GO" id="GO:0006355">
    <property type="term" value="P:regulation of DNA-templated transcription"/>
    <property type="evidence" value="ECO:0007669"/>
    <property type="project" value="InterPro"/>
</dbReference>
<keyword evidence="4 5" id="KW-0539">Nucleus</keyword>
<evidence type="ECO:0000256" key="5">
    <source>
        <dbReference type="PROSITE-ProRule" id="PRU00376"/>
    </source>
</evidence>
<evidence type="ECO:0000256" key="4">
    <source>
        <dbReference type="ARBA" id="ARBA00023242"/>
    </source>
</evidence>
<dbReference type="VEuPathDB" id="FungiDB:SPPG_00183"/>
<dbReference type="CDD" id="cd16908">
    <property type="entry name" value="YEATS_Yaf9_like"/>
    <property type="match status" value="1"/>
</dbReference>
<gene>
    <name evidence="8" type="ORF">SPPG_00183</name>
</gene>
<evidence type="ECO:0000256" key="2">
    <source>
        <dbReference type="ARBA" id="ARBA00023015"/>
    </source>
</evidence>
<dbReference type="AlphaFoldDB" id="A0A0L0HUA3"/>
<dbReference type="InterPro" id="IPR038704">
    <property type="entry name" value="YEAST_sf"/>
</dbReference>
<dbReference type="PANTHER" id="PTHR47573:SF1">
    <property type="entry name" value="PROTEIN AF-9 HOMOLOG"/>
    <property type="match status" value="1"/>
</dbReference>
<dbReference type="Proteomes" id="UP000053201">
    <property type="component" value="Unassembled WGS sequence"/>
</dbReference>
<dbReference type="GeneID" id="27683929"/>
<comment type="subcellular location">
    <subcellularLocation>
        <location evidence="5">Nucleus</location>
    </subcellularLocation>
</comment>
<dbReference type="GO" id="GO:0000785">
    <property type="term" value="C:chromatin"/>
    <property type="evidence" value="ECO:0007669"/>
    <property type="project" value="UniProtKB-ARBA"/>
</dbReference>
<sequence length="220" mass="25258">MTIVSKNRLKNVSHSRPIIYGSYAALLKTGEKRADPSHTHKWTVYVKGIQNEDLAVFIKKVSFKLHESFENPLRVIEAPPFEVHETGWGEFDIAIKIYIHEELESVKHIQLHHTLQLYPKEDAATASNKPVVSEHYEEIVFNEPTEETYNKLSANPPPMLTGAKREKVTHSFTPHAEQEELKSLREANEKVLQQLENEKTRLQAAEDELETLKRLVGDDV</sequence>
<organism evidence="8 9">
    <name type="scientific">Spizellomyces punctatus (strain DAOM BR117)</name>
    <dbReference type="NCBI Taxonomy" id="645134"/>
    <lineage>
        <taxon>Eukaryota</taxon>
        <taxon>Fungi</taxon>
        <taxon>Fungi incertae sedis</taxon>
        <taxon>Chytridiomycota</taxon>
        <taxon>Chytridiomycota incertae sedis</taxon>
        <taxon>Chytridiomycetes</taxon>
        <taxon>Spizellomycetales</taxon>
        <taxon>Spizellomycetaceae</taxon>
        <taxon>Spizellomyces</taxon>
    </lineage>
</organism>
<evidence type="ECO:0000313" key="9">
    <source>
        <dbReference type="Proteomes" id="UP000053201"/>
    </source>
</evidence>
<dbReference type="EMBL" id="KQ257450">
    <property type="protein sequence ID" value="KND04454.1"/>
    <property type="molecule type" value="Genomic_DNA"/>
</dbReference>
<reference evidence="8 9" key="1">
    <citation type="submission" date="2009-08" db="EMBL/GenBank/DDBJ databases">
        <title>The Genome Sequence of Spizellomyces punctatus strain DAOM BR117.</title>
        <authorList>
            <consortium name="The Broad Institute Genome Sequencing Platform"/>
            <person name="Russ C."/>
            <person name="Cuomo C."/>
            <person name="Shea T."/>
            <person name="Young S.K."/>
            <person name="Zeng Q."/>
            <person name="Koehrsen M."/>
            <person name="Haas B."/>
            <person name="Borodovsky M."/>
            <person name="Guigo R."/>
            <person name="Alvarado L."/>
            <person name="Berlin A."/>
            <person name="Bochicchio J."/>
            <person name="Borenstein D."/>
            <person name="Chapman S."/>
            <person name="Chen Z."/>
            <person name="Engels R."/>
            <person name="Freedman E."/>
            <person name="Gellesch M."/>
            <person name="Goldberg J."/>
            <person name="Griggs A."/>
            <person name="Gujja S."/>
            <person name="Heiman D."/>
            <person name="Hepburn T."/>
            <person name="Howarth C."/>
            <person name="Jen D."/>
            <person name="Larson L."/>
            <person name="Lewis B."/>
            <person name="Mehta T."/>
            <person name="Park D."/>
            <person name="Pearson M."/>
            <person name="Roberts A."/>
            <person name="Saif S."/>
            <person name="Shenoy N."/>
            <person name="Sisk P."/>
            <person name="Stolte C."/>
            <person name="Sykes S."/>
            <person name="Thomson T."/>
            <person name="Walk T."/>
            <person name="White J."/>
            <person name="Yandava C."/>
            <person name="Burger G."/>
            <person name="Gray M.W."/>
            <person name="Holland P.W.H."/>
            <person name="King N."/>
            <person name="Lang F.B.F."/>
            <person name="Roger A.J."/>
            <person name="Ruiz-Trillo I."/>
            <person name="Lander E."/>
            <person name="Nusbaum C."/>
        </authorList>
    </citation>
    <scope>NUCLEOTIDE SEQUENCE [LARGE SCALE GENOMIC DNA]</scope>
    <source>
        <strain evidence="8 9">DAOM BR117</strain>
    </source>
</reference>
<dbReference type="OrthoDB" id="16041at2759"/>
<evidence type="ECO:0000313" key="8">
    <source>
        <dbReference type="EMBL" id="KND04454.1"/>
    </source>
</evidence>
<dbReference type="OMA" id="VKPYHNE"/>
<name>A0A0L0HUA3_SPIPD</name>
<keyword evidence="9" id="KW-1185">Reference proteome</keyword>
<dbReference type="GO" id="GO:0005634">
    <property type="term" value="C:nucleus"/>
    <property type="evidence" value="ECO:0007669"/>
    <property type="project" value="UniProtKB-SubCell"/>
</dbReference>
<accession>A0A0L0HUA3</accession>
<evidence type="ECO:0000256" key="6">
    <source>
        <dbReference type="SAM" id="Coils"/>
    </source>
</evidence>
<feature type="coiled-coil region" evidence="6">
    <location>
        <begin position="178"/>
        <end position="215"/>
    </location>
</feature>
<keyword evidence="6" id="KW-0175">Coiled coil</keyword>
<dbReference type="STRING" id="645134.A0A0L0HUA3"/>
<dbReference type="PANTHER" id="PTHR47573">
    <property type="entry name" value="PROTEIN AF-9 HOMOLOG"/>
    <property type="match status" value="1"/>
</dbReference>
<dbReference type="Gene3D" id="2.60.40.1970">
    <property type="entry name" value="YEATS domain"/>
    <property type="match status" value="1"/>
</dbReference>